<keyword evidence="5" id="KW-0472">Membrane</keyword>
<evidence type="ECO:0000256" key="1">
    <source>
        <dbReference type="ARBA" id="ARBA00004170"/>
    </source>
</evidence>
<evidence type="ECO:0000259" key="6">
    <source>
        <dbReference type="PROSITE" id="PS51837"/>
    </source>
</evidence>
<comment type="subcellular location">
    <subcellularLocation>
        <location evidence="1">Membrane</location>
        <topology evidence="1">Peripheral membrane protein</topology>
    </subcellularLocation>
</comment>
<dbReference type="EMBL" id="JAMQYH010000002">
    <property type="protein sequence ID" value="KAJ1696920.1"/>
    <property type="molecule type" value="Genomic_DNA"/>
</dbReference>
<dbReference type="SMART" id="SM00714">
    <property type="entry name" value="LITAF"/>
    <property type="match status" value="1"/>
</dbReference>
<reference evidence="7" key="1">
    <citation type="journal article" date="2022" name="Cell">
        <title>Repeat-based holocentromeres influence genome architecture and karyotype evolution.</title>
        <authorList>
            <person name="Hofstatter P.G."/>
            <person name="Thangavel G."/>
            <person name="Lux T."/>
            <person name="Neumann P."/>
            <person name="Vondrak T."/>
            <person name="Novak P."/>
            <person name="Zhang M."/>
            <person name="Costa L."/>
            <person name="Castellani M."/>
            <person name="Scott A."/>
            <person name="Toegelov H."/>
            <person name="Fuchs J."/>
            <person name="Mata-Sucre Y."/>
            <person name="Dias Y."/>
            <person name="Vanzela A.L.L."/>
            <person name="Huettel B."/>
            <person name="Almeida C.C.S."/>
            <person name="Simkova H."/>
            <person name="Souza G."/>
            <person name="Pedrosa-Harand A."/>
            <person name="Macas J."/>
            <person name="Mayer K.F.X."/>
            <person name="Houben A."/>
            <person name="Marques A."/>
        </authorList>
    </citation>
    <scope>NUCLEOTIDE SEQUENCE</scope>
    <source>
        <strain evidence="7">RhyBre1mFocal</strain>
    </source>
</reference>
<evidence type="ECO:0000313" key="7">
    <source>
        <dbReference type="EMBL" id="KAJ1696920.1"/>
    </source>
</evidence>
<dbReference type="GO" id="GO:0008270">
    <property type="term" value="F:zinc ion binding"/>
    <property type="evidence" value="ECO:0007669"/>
    <property type="project" value="TreeGrafter"/>
</dbReference>
<dbReference type="InterPro" id="IPR037519">
    <property type="entry name" value="LITAF_fam"/>
</dbReference>
<keyword evidence="4" id="KW-0862">Zinc</keyword>
<dbReference type="Pfam" id="PF10601">
    <property type="entry name" value="zf-LITAF-like"/>
    <property type="match status" value="1"/>
</dbReference>
<comment type="caution">
    <text evidence="7">The sequence shown here is derived from an EMBL/GenBank/DDBJ whole genome shotgun (WGS) entry which is preliminary data.</text>
</comment>
<dbReference type="AlphaFoldDB" id="A0A9Q0CNG0"/>
<accession>A0A9Q0CNG0</accession>
<name>A0A9Q0CNG0_9POAL</name>
<evidence type="ECO:0000256" key="3">
    <source>
        <dbReference type="ARBA" id="ARBA00022723"/>
    </source>
</evidence>
<evidence type="ECO:0000256" key="4">
    <source>
        <dbReference type="ARBA" id="ARBA00022833"/>
    </source>
</evidence>
<dbReference type="InterPro" id="IPR006629">
    <property type="entry name" value="LITAF"/>
</dbReference>
<protein>
    <recommendedName>
        <fullName evidence="6">LITAF domain-containing protein</fullName>
    </recommendedName>
</protein>
<evidence type="ECO:0000313" key="8">
    <source>
        <dbReference type="Proteomes" id="UP001151287"/>
    </source>
</evidence>
<gene>
    <name evidence="7" type="ORF">LUZ63_005432</name>
</gene>
<dbReference type="Proteomes" id="UP001151287">
    <property type="component" value="Unassembled WGS sequence"/>
</dbReference>
<dbReference type="PROSITE" id="PS51837">
    <property type="entry name" value="LITAF"/>
    <property type="match status" value="1"/>
</dbReference>
<comment type="similarity">
    <text evidence="2">Belongs to the CDIP1/LITAF family.</text>
</comment>
<organism evidence="7 8">
    <name type="scientific">Rhynchospora breviuscula</name>
    <dbReference type="NCBI Taxonomy" id="2022672"/>
    <lineage>
        <taxon>Eukaryota</taxon>
        <taxon>Viridiplantae</taxon>
        <taxon>Streptophyta</taxon>
        <taxon>Embryophyta</taxon>
        <taxon>Tracheophyta</taxon>
        <taxon>Spermatophyta</taxon>
        <taxon>Magnoliopsida</taxon>
        <taxon>Liliopsida</taxon>
        <taxon>Poales</taxon>
        <taxon>Cyperaceae</taxon>
        <taxon>Cyperoideae</taxon>
        <taxon>Rhynchosporeae</taxon>
        <taxon>Rhynchospora</taxon>
    </lineage>
</organism>
<evidence type="ECO:0000256" key="5">
    <source>
        <dbReference type="ARBA" id="ARBA00023136"/>
    </source>
</evidence>
<keyword evidence="8" id="KW-1185">Reference proteome</keyword>
<keyword evidence="3" id="KW-0479">Metal-binding</keyword>
<sequence length="157" mass="16581">MEMKGTKGAEPAVGIPYAYPPVGVGAGAGGPVAQQYYVGANPYQSGMVPPNAIYGDPKGIPLQQTMFHDTPAPFSCVYCGSSGLSTVRSKPSLAAFVACTMPLFMGICFLCPSMDCLWHKYHYCPSCGQQVAEFKKSDPCLVADPANWTQASFALPA</sequence>
<feature type="domain" description="LITAF" evidence="6">
    <location>
        <begin position="56"/>
        <end position="136"/>
    </location>
</feature>
<evidence type="ECO:0000256" key="2">
    <source>
        <dbReference type="ARBA" id="ARBA00005975"/>
    </source>
</evidence>
<dbReference type="GO" id="GO:0016020">
    <property type="term" value="C:membrane"/>
    <property type="evidence" value="ECO:0007669"/>
    <property type="project" value="UniProtKB-SubCell"/>
</dbReference>
<dbReference type="OrthoDB" id="1882956at2759"/>
<proteinExistence type="inferred from homology"/>
<dbReference type="PANTHER" id="PTHR23292:SF6">
    <property type="entry name" value="FI16602P1-RELATED"/>
    <property type="match status" value="1"/>
</dbReference>
<dbReference type="PANTHER" id="PTHR23292">
    <property type="entry name" value="LIPOPOLYSACCHARIDE-INDUCED TUMOR NECROSIS FACTOR-ALPHA FACTOR"/>
    <property type="match status" value="1"/>
</dbReference>